<dbReference type="InterPro" id="IPR024311">
    <property type="entry name" value="Lipocalin-like"/>
</dbReference>
<accession>D2QSJ7</accession>
<gene>
    <name evidence="2" type="ordered locus">Slin_5814</name>
</gene>
<dbReference type="eggNOG" id="ENOG50342G2">
    <property type="taxonomic scope" value="Bacteria"/>
</dbReference>
<reference evidence="2 3" key="1">
    <citation type="journal article" date="2010" name="Stand. Genomic Sci.">
        <title>Complete genome sequence of Spirosoma linguale type strain (1).</title>
        <authorList>
            <person name="Lail K."/>
            <person name="Sikorski J."/>
            <person name="Saunders E."/>
            <person name="Lapidus A."/>
            <person name="Glavina Del Rio T."/>
            <person name="Copeland A."/>
            <person name="Tice H."/>
            <person name="Cheng J.-F."/>
            <person name="Lucas S."/>
            <person name="Nolan M."/>
            <person name="Bruce D."/>
            <person name="Goodwin L."/>
            <person name="Pitluck S."/>
            <person name="Ivanova N."/>
            <person name="Mavromatis K."/>
            <person name="Ovchinnikova G."/>
            <person name="Pati A."/>
            <person name="Chen A."/>
            <person name="Palaniappan K."/>
            <person name="Land M."/>
            <person name="Hauser L."/>
            <person name="Chang Y.-J."/>
            <person name="Jeffries C.D."/>
            <person name="Chain P."/>
            <person name="Brettin T."/>
            <person name="Detter J.C."/>
            <person name="Schuetze A."/>
            <person name="Rohde M."/>
            <person name="Tindall B.J."/>
            <person name="Goeker M."/>
            <person name="Bristow J."/>
            <person name="Eisen J.A."/>
            <person name="Markowitz V."/>
            <person name="Hugenholtz P."/>
            <person name="Kyrpides N.C."/>
            <person name="Klenk H.-P."/>
            <person name="Chen F."/>
        </authorList>
    </citation>
    <scope>NUCLEOTIDE SEQUENCE [LARGE SCALE GENOMIC DNA]</scope>
    <source>
        <strain evidence="3">ATCC 33905 / DSM 74 / LMG 10896 / Claus 1</strain>
    </source>
</reference>
<dbReference type="Proteomes" id="UP000002028">
    <property type="component" value="Chromosome"/>
</dbReference>
<keyword evidence="3" id="KW-1185">Reference proteome</keyword>
<sequence>MKQVLLLFTFVAALSCSKSETDPIASGLEGTWRLTNYCKPTGSSTCVPVTVPSDKGVFIRFDQTGQFDESYQNTKPIEYSFLGCGGGSFTVEGDSLRIRAVCMSSLSGRLVKVVSLTNSQLILNPFGTGEYVFNRR</sequence>
<name>D2QSJ7_SPILD</name>
<dbReference type="PROSITE" id="PS51257">
    <property type="entry name" value="PROKAR_LIPOPROTEIN"/>
    <property type="match status" value="1"/>
</dbReference>
<evidence type="ECO:0000313" key="3">
    <source>
        <dbReference type="Proteomes" id="UP000002028"/>
    </source>
</evidence>
<dbReference type="Pfam" id="PF13648">
    <property type="entry name" value="Lipocalin_4"/>
    <property type="match status" value="1"/>
</dbReference>
<feature type="domain" description="Lipocalin-like" evidence="1">
    <location>
        <begin position="28"/>
        <end position="122"/>
    </location>
</feature>
<proteinExistence type="predicted"/>
<dbReference type="RefSeq" id="WP_012930269.1">
    <property type="nucleotide sequence ID" value="NC_013730.1"/>
</dbReference>
<dbReference type="EMBL" id="CP001769">
    <property type="protein sequence ID" value="ADB41779.1"/>
    <property type="molecule type" value="Genomic_DNA"/>
</dbReference>
<dbReference type="AlphaFoldDB" id="D2QSJ7"/>
<dbReference type="STRING" id="504472.Slin_5814"/>
<dbReference type="HOGENOM" id="CLU_1874135_0_0_10"/>
<protein>
    <recommendedName>
        <fullName evidence="1">Lipocalin-like domain-containing protein</fullName>
    </recommendedName>
</protein>
<organism evidence="2 3">
    <name type="scientific">Spirosoma linguale (strain ATCC 33905 / DSM 74 / LMG 10896 / Claus 1)</name>
    <dbReference type="NCBI Taxonomy" id="504472"/>
    <lineage>
        <taxon>Bacteria</taxon>
        <taxon>Pseudomonadati</taxon>
        <taxon>Bacteroidota</taxon>
        <taxon>Cytophagia</taxon>
        <taxon>Cytophagales</taxon>
        <taxon>Cytophagaceae</taxon>
        <taxon>Spirosoma</taxon>
    </lineage>
</organism>
<evidence type="ECO:0000313" key="2">
    <source>
        <dbReference type="EMBL" id="ADB41779.1"/>
    </source>
</evidence>
<evidence type="ECO:0000259" key="1">
    <source>
        <dbReference type="Pfam" id="PF13648"/>
    </source>
</evidence>
<dbReference type="KEGG" id="sli:Slin_5814"/>